<dbReference type="STRING" id="272942.RCAP_rcc00912"/>
<dbReference type="PANTHER" id="PTHR48101">
    <property type="entry name" value="METHYLMALONYL-COA MUTASE, MITOCHONDRIAL-RELATED"/>
    <property type="match status" value="1"/>
</dbReference>
<dbReference type="Proteomes" id="UP000002361">
    <property type="component" value="Chromosome"/>
</dbReference>
<evidence type="ECO:0000256" key="8">
    <source>
        <dbReference type="ARBA" id="ARBA00023285"/>
    </source>
</evidence>
<protein>
    <recommendedName>
        <fullName evidence="9">Methylmalonyl-CoA mutase</fullName>
        <ecNumber evidence="4">5.4.99.2</ecNumber>
    </recommendedName>
</protein>
<name>D5AQ90_RHOCB</name>
<dbReference type="NCBIfam" id="TIGR00641">
    <property type="entry name" value="acid_CoA_mut_N"/>
    <property type="match status" value="1"/>
</dbReference>
<dbReference type="GO" id="GO:0019678">
    <property type="term" value="P:propionate metabolic process, methylmalonyl pathway"/>
    <property type="evidence" value="ECO:0007669"/>
    <property type="project" value="TreeGrafter"/>
</dbReference>
<dbReference type="Gene3D" id="3.20.20.240">
    <property type="entry name" value="Methylmalonyl-CoA mutase"/>
    <property type="match status" value="1"/>
</dbReference>
<dbReference type="SUPFAM" id="SSF52242">
    <property type="entry name" value="Cobalamin (vitamin B12)-binding domain"/>
    <property type="match status" value="1"/>
</dbReference>
<dbReference type="HOGENOM" id="CLU_009523_3_1_5"/>
<dbReference type="EMBL" id="CP001312">
    <property type="protein sequence ID" value="ADE84677.1"/>
    <property type="molecule type" value="Genomic_DNA"/>
</dbReference>
<dbReference type="FunFam" id="3.20.20.240:FF:000001">
    <property type="entry name" value="Probable methylmalonyl-coa mutase"/>
    <property type="match status" value="1"/>
</dbReference>
<evidence type="ECO:0000256" key="2">
    <source>
        <dbReference type="ARBA" id="ARBA00005146"/>
    </source>
</evidence>
<evidence type="ECO:0000256" key="6">
    <source>
        <dbReference type="ARBA" id="ARBA00022723"/>
    </source>
</evidence>
<organism evidence="11 12">
    <name type="scientific">Rhodobacter capsulatus (strain ATCC BAA-309 / NBRC 16581 / SB1003)</name>
    <dbReference type="NCBI Taxonomy" id="272942"/>
    <lineage>
        <taxon>Bacteria</taxon>
        <taxon>Pseudomonadati</taxon>
        <taxon>Pseudomonadota</taxon>
        <taxon>Alphaproteobacteria</taxon>
        <taxon>Rhodobacterales</taxon>
        <taxon>Rhodobacter group</taxon>
        <taxon>Rhodobacter</taxon>
    </lineage>
</organism>
<evidence type="ECO:0000313" key="12">
    <source>
        <dbReference type="Proteomes" id="UP000002361"/>
    </source>
</evidence>
<dbReference type="NCBIfam" id="TIGR00640">
    <property type="entry name" value="acid_CoA_mut_C"/>
    <property type="match status" value="1"/>
</dbReference>
<evidence type="ECO:0000256" key="7">
    <source>
        <dbReference type="ARBA" id="ARBA00023235"/>
    </source>
</evidence>
<dbReference type="EC" id="5.4.99.2" evidence="4"/>
<evidence type="ECO:0000313" key="11">
    <source>
        <dbReference type="EMBL" id="ADE84677.1"/>
    </source>
</evidence>
<comment type="similarity">
    <text evidence="3">Belongs to the methylmalonyl-CoA mutase family.</text>
</comment>
<dbReference type="eggNOG" id="COG2185">
    <property type="taxonomic scope" value="Bacteria"/>
</dbReference>
<dbReference type="InterPro" id="IPR016176">
    <property type="entry name" value="Cbl-dep_enz_cat"/>
</dbReference>
<keyword evidence="7 11" id="KW-0413">Isomerase</keyword>
<dbReference type="PROSITE" id="PS00544">
    <property type="entry name" value="METMALONYL_COA_MUTASE"/>
    <property type="match status" value="1"/>
</dbReference>
<dbReference type="eggNOG" id="COG1884">
    <property type="taxonomic scope" value="Bacteria"/>
</dbReference>
<keyword evidence="12" id="KW-1185">Reference proteome</keyword>
<dbReference type="InterPro" id="IPR006158">
    <property type="entry name" value="Cobalamin-bd"/>
</dbReference>
<evidence type="ECO:0000256" key="5">
    <source>
        <dbReference type="ARBA" id="ARBA00022628"/>
    </source>
</evidence>
<dbReference type="InterPro" id="IPR058549">
    <property type="entry name" value="MeMalonylCoA_mutase_a/b_site"/>
</dbReference>
<dbReference type="GO" id="GO:0004494">
    <property type="term" value="F:methylmalonyl-CoA mutase activity"/>
    <property type="evidence" value="ECO:0007669"/>
    <property type="project" value="UniProtKB-EC"/>
</dbReference>
<dbReference type="Pfam" id="PF02310">
    <property type="entry name" value="B12-binding"/>
    <property type="match status" value="1"/>
</dbReference>
<keyword evidence="5" id="KW-0846">Cobalamin</keyword>
<dbReference type="GO" id="GO:0031419">
    <property type="term" value="F:cobalamin binding"/>
    <property type="evidence" value="ECO:0007669"/>
    <property type="project" value="UniProtKB-KW"/>
</dbReference>
<proteinExistence type="inferred from homology"/>
<accession>D5AQ90</accession>
<dbReference type="GO" id="GO:0046872">
    <property type="term" value="F:metal ion binding"/>
    <property type="evidence" value="ECO:0007669"/>
    <property type="project" value="UniProtKB-KW"/>
</dbReference>
<evidence type="ECO:0000256" key="1">
    <source>
        <dbReference type="ARBA" id="ARBA00001922"/>
    </source>
</evidence>
<dbReference type="NCBIfam" id="NF006944">
    <property type="entry name" value="PRK09426.1"/>
    <property type="match status" value="1"/>
</dbReference>
<dbReference type="GO" id="GO:0005737">
    <property type="term" value="C:cytoplasm"/>
    <property type="evidence" value="ECO:0007669"/>
    <property type="project" value="TreeGrafter"/>
</dbReference>
<dbReference type="GeneID" id="31489849"/>
<evidence type="ECO:0000256" key="4">
    <source>
        <dbReference type="ARBA" id="ARBA00012398"/>
    </source>
</evidence>
<reference evidence="11 12" key="2">
    <citation type="journal article" date="2010" name="J. Bacteriol.">
        <title>Complete genome sequence of the photosynthetic purple nonsulfur bacterium Rhodobacter capsulatus SB 1003.</title>
        <authorList>
            <person name="Strnad H."/>
            <person name="Lapidus A."/>
            <person name="Paces J."/>
            <person name="Ulbrich P."/>
            <person name="Vlcek C."/>
            <person name="Paces V."/>
            <person name="Haselkorn R."/>
        </authorList>
    </citation>
    <scope>NUCLEOTIDE SEQUENCE [LARGE SCALE GENOMIC DNA]</scope>
    <source>
        <strain evidence="12">ATCC BAA-309 / NBRC 16581 / SB1003</strain>
    </source>
</reference>
<dbReference type="InterPro" id="IPR006098">
    <property type="entry name" value="MMCoA_mutase_a_cat"/>
</dbReference>
<keyword evidence="6" id="KW-0479">Metal-binding</keyword>
<dbReference type="Pfam" id="PF01642">
    <property type="entry name" value="MM_CoA_mutase"/>
    <property type="match status" value="1"/>
</dbReference>
<dbReference type="InterPro" id="IPR036724">
    <property type="entry name" value="Cobalamin-bd_sf"/>
</dbReference>
<dbReference type="InterPro" id="IPR006099">
    <property type="entry name" value="MeMalonylCoA_mutase_a/b_cat"/>
</dbReference>
<gene>
    <name evidence="11" type="primary">bhbA</name>
    <name evidence="11" type="ordered locus">RCAP_rcc00912</name>
</gene>
<dbReference type="PANTHER" id="PTHR48101:SF4">
    <property type="entry name" value="METHYLMALONYL-COA MUTASE, MITOCHONDRIAL"/>
    <property type="match status" value="1"/>
</dbReference>
<dbReference type="Gene3D" id="3.40.50.280">
    <property type="entry name" value="Cobalamin-binding domain"/>
    <property type="match status" value="1"/>
</dbReference>
<dbReference type="PROSITE" id="PS51332">
    <property type="entry name" value="B12_BINDING"/>
    <property type="match status" value="1"/>
</dbReference>
<dbReference type="CDD" id="cd03679">
    <property type="entry name" value="MM_CoA_mutase_alpha_like"/>
    <property type="match status" value="1"/>
</dbReference>
<dbReference type="CDD" id="cd02071">
    <property type="entry name" value="MM_CoA_mut_B12_BD"/>
    <property type="match status" value="1"/>
</dbReference>
<evidence type="ECO:0000256" key="9">
    <source>
        <dbReference type="ARBA" id="ARBA00072363"/>
    </source>
</evidence>
<dbReference type="FunFam" id="3.40.50.280:FF:000002">
    <property type="entry name" value="Methylmalonyl-CoA mutase, mitochondrial"/>
    <property type="match status" value="1"/>
</dbReference>
<evidence type="ECO:0000256" key="3">
    <source>
        <dbReference type="ARBA" id="ARBA00008465"/>
    </source>
</evidence>
<dbReference type="RefSeq" id="WP_013066656.1">
    <property type="nucleotide sequence ID" value="NC_014034.1"/>
</dbReference>
<reference key="1">
    <citation type="submission" date="2008-12" db="EMBL/GenBank/DDBJ databases">
        <title>Complete genome sequence of Rhodobacter capsulatus SB1003.</title>
        <authorList>
            <person name="Strnad H."/>
            <person name="Lapidus A."/>
            <person name="Vlcek C."/>
            <person name="Ulbrich P."/>
            <person name="Paces J."/>
            <person name="Maltsev N."/>
            <person name="Kumar V."/>
            <person name="Kogan Y."/>
            <person name="Milgram A."/>
            <person name="Rebrekov D."/>
            <person name="Mazur M."/>
            <person name="Cox R."/>
            <person name="Kyrpides N."/>
            <person name="Kolar M."/>
            <person name="Sachova J."/>
            <person name="Ridl J."/>
            <person name="Ivanova N."/>
            <person name="Kapatral V."/>
            <person name="Los T."/>
            <person name="Lykidis A."/>
            <person name="Mikhailova N."/>
            <person name="Reznik G."/>
            <person name="Vasieva O."/>
            <person name="Fonstein M."/>
            <person name="Paces V."/>
            <person name="Haselkorn R."/>
        </authorList>
    </citation>
    <scope>NUCLEOTIDE SEQUENCE</scope>
    <source>
        <strain>SB1003</strain>
    </source>
</reference>
<dbReference type="SUPFAM" id="SSF51703">
    <property type="entry name" value="Cobalamin (vitamin B12)-dependent enzymes"/>
    <property type="match status" value="1"/>
</dbReference>
<keyword evidence="8" id="KW-0170">Cobalt</keyword>
<dbReference type="KEGG" id="rcp:RCAP_rcc00912"/>
<dbReference type="OrthoDB" id="9762378at2"/>
<dbReference type="InterPro" id="IPR006159">
    <property type="entry name" value="Acid_CoA_mut_C"/>
</dbReference>
<evidence type="ECO:0000259" key="10">
    <source>
        <dbReference type="PROSITE" id="PS51332"/>
    </source>
</evidence>
<dbReference type="AlphaFoldDB" id="D5AQ90"/>
<comment type="cofactor">
    <cofactor evidence="1">
        <name>adenosylcob(III)alamin</name>
        <dbReference type="ChEBI" id="CHEBI:18408"/>
    </cofactor>
</comment>
<sequence>MTDKIEGWRKLAEKELKGRAPESLTWNTLEGIAVKPLYTEADTADLPHMGTLPGIAPFTRGVRATMYAGRPWTIRQYAGFSTAEESNAFYRKALAAGQQGVSVAFDLATHRGYDSDHPRVVGDVGKAGVAIDSVEDMKILFDGIPLEKVSVSMTMNGAVIPILANFIVTGEEQGVDRSLLSGTIQNDILKEFMVRNTYIYPPEPSMRIIADIIEYTSKEMPKFNSISISGYHMQEAGANLVQELAYTLADGREYVRAALARGMNVDDFAGRLSFFFAIGMNFFMEAAKLRAARLLWHRIMSEFEPKKPGSLMLRTHCQTSGVSLQEQDPYNNVIRTAYEAMSAALGGTQSLHTNALDEAIALPTEFSARIARNTQIILQEETGVTKVVDPLAGSYYVEALTAELADKAWALIEEVEAMGGMTKAVATGMPKLRIEESAARRQAAIDRGEDVIVGVNKYRLAKEDPIDILDIDNVAVRESQIARLTQMRSSRDEAKCAAALAEITRRAKEGGNLLEAAVDAARARASVGEISMAMEEIFGRHRAEVKTLSGVYGAAYEGDAGFAQIQADVDAFAEAEGRRPRMLVVKMGQDGHDRGAKVIATAFADIGFDVDVGTLFQTPEEAAQDAVDNDVHVVGISSLAAGHKTLAPKLIEALKEKGAEDILVICGGVIPQQDYDFLKAAGVKAIFGPGTNIPAAAREILDLIRAARG</sequence>
<feature type="domain" description="B12-binding" evidence="10">
    <location>
        <begin position="579"/>
        <end position="709"/>
    </location>
</feature>
<comment type="pathway">
    <text evidence="2">Metabolic intermediate metabolism; propanoyl-CoA degradation; succinyl-CoA from propanoyl-CoA: step 3/3.</text>
</comment>